<dbReference type="EMBL" id="JAFFGZ010000001">
    <property type="protein sequence ID" value="KAK4648620.1"/>
    <property type="molecule type" value="Genomic_DNA"/>
</dbReference>
<name>A0ABR0FYS3_9PEZI</name>
<dbReference type="GeneID" id="87891020"/>
<sequence length="120" mass="13677">MLMDLVYNRGSPSLFCVHLSSQHQQAPASINNNFHFSFVLRRLWKSDQPIYYRSRTAWINPSSGILTFVHSLAFPFTGQGKAFKLLSSIINNIIVVVKTPSLRPQDRYLREPPITTITIG</sequence>
<protein>
    <submittedName>
        <fullName evidence="1">Uncharacterized protein</fullName>
    </submittedName>
</protein>
<gene>
    <name evidence="1" type="ORF">QC761_0012980</name>
</gene>
<dbReference type="RefSeq" id="XP_062737595.1">
    <property type="nucleotide sequence ID" value="XM_062871948.1"/>
</dbReference>
<organism evidence="1 2">
    <name type="scientific">Podospora bellae-mahoneyi</name>
    <dbReference type="NCBI Taxonomy" id="2093777"/>
    <lineage>
        <taxon>Eukaryota</taxon>
        <taxon>Fungi</taxon>
        <taxon>Dikarya</taxon>
        <taxon>Ascomycota</taxon>
        <taxon>Pezizomycotina</taxon>
        <taxon>Sordariomycetes</taxon>
        <taxon>Sordariomycetidae</taxon>
        <taxon>Sordariales</taxon>
        <taxon>Podosporaceae</taxon>
        <taxon>Podospora</taxon>
    </lineage>
</organism>
<keyword evidence="2" id="KW-1185">Reference proteome</keyword>
<evidence type="ECO:0000313" key="2">
    <source>
        <dbReference type="Proteomes" id="UP001322138"/>
    </source>
</evidence>
<accession>A0ABR0FYS3</accession>
<proteinExistence type="predicted"/>
<reference evidence="1 2" key="1">
    <citation type="journal article" date="2023" name="bioRxiv">
        <title>High-quality genome assemblies of four members of thePodospora anserinaspecies complex.</title>
        <authorList>
            <person name="Ament-Velasquez S.L."/>
            <person name="Vogan A.A."/>
            <person name="Wallerman O."/>
            <person name="Hartmann F."/>
            <person name="Gautier V."/>
            <person name="Silar P."/>
            <person name="Giraud T."/>
            <person name="Johannesson H."/>
        </authorList>
    </citation>
    <scope>NUCLEOTIDE SEQUENCE [LARGE SCALE GENOMIC DNA]</scope>
    <source>
        <strain evidence="1 2">CBS 112042</strain>
    </source>
</reference>
<evidence type="ECO:0000313" key="1">
    <source>
        <dbReference type="EMBL" id="KAK4648620.1"/>
    </source>
</evidence>
<comment type="caution">
    <text evidence="1">The sequence shown here is derived from an EMBL/GenBank/DDBJ whole genome shotgun (WGS) entry which is preliminary data.</text>
</comment>
<dbReference type="Proteomes" id="UP001322138">
    <property type="component" value="Unassembled WGS sequence"/>
</dbReference>